<evidence type="ECO:0000313" key="1">
    <source>
        <dbReference type="EMBL" id="EET03310.1"/>
    </source>
</evidence>
<dbReference type="EMBL" id="CM000833">
    <property type="protein sequence ID" value="EET03310.1"/>
    <property type="molecule type" value="Genomic_DNA"/>
</dbReference>
<protein>
    <submittedName>
        <fullName evidence="1">Uncharacterized protein</fullName>
    </submittedName>
</protein>
<organism evidence="1">
    <name type="scientific">Burkholderia pseudomallei 1710a</name>
    <dbReference type="NCBI Taxonomy" id="320371"/>
    <lineage>
        <taxon>Bacteria</taxon>
        <taxon>Pseudomonadati</taxon>
        <taxon>Pseudomonadota</taxon>
        <taxon>Betaproteobacteria</taxon>
        <taxon>Burkholderiales</taxon>
        <taxon>Burkholderiaceae</taxon>
        <taxon>Burkholderia</taxon>
        <taxon>pseudomallei group</taxon>
    </lineage>
</organism>
<gene>
    <name evidence="1" type="ORF">BURPS1710A_A3037</name>
</gene>
<dbReference type="HOGENOM" id="CLU_3133261_0_0_4"/>
<sequence>MMVSCRRNYRRYAWVDAAKGSMDVSAAGSMRCMAPDGMSSIASRQCPAK</sequence>
<proteinExistence type="predicted"/>
<reference evidence="1" key="1">
    <citation type="submission" date="2009-05" db="EMBL/GenBank/DDBJ databases">
        <authorList>
            <person name="Harkins D.M."/>
            <person name="DeShazer D."/>
            <person name="Woods D.E."/>
            <person name="Brinkac L.M."/>
            <person name="Brown K.A."/>
            <person name="Hung G.C."/>
            <person name="Tuanyok A."/>
            <person name="Zhang B."/>
            <person name="Nierman W.C."/>
        </authorList>
    </citation>
    <scope>NUCLEOTIDE SEQUENCE [LARGE SCALE GENOMIC DNA]</scope>
    <source>
        <strain evidence="1">1710a</strain>
    </source>
</reference>
<name>A0A0E1VQZ4_BURPE</name>
<dbReference type="AlphaFoldDB" id="A0A0E1VQZ4"/>
<accession>A0A0E1VQZ4</accession>
<dbReference type="Proteomes" id="UP000001812">
    <property type="component" value="Chromosome II"/>
</dbReference>